<protein>
    <recommendedName>
        <fullName evidence="10">intramembrane prenyl-peptidase Rce1</fullName>
        <ecNumber evidence="10">3.4.26.1</ecNumber>
    </recommendedName>
</protein>
<gene>
    <name evidence="14" type="ORF">B9J08_001757</name>
    <name evidence="13" type="ORF">B9J08_00227</name>
</gene>
<dbReference type="GO" id="GO:0004222">
    <property type="term" value="F:metalloendopeptidase activity"/>
    <property type="evidence" value="ECO:0007669"/>
    <property type="project" value="InterPro"/>
</dbReference>
<dbReference type="VEuPathDB" id="FungiDB:B9J08_001757"/>
<dbReference type="VEuPathDB" id="FungiDB:CJI97_002418"/>
<dbReference type="AlphaFoldDB" id="A0A2H0ZQ15"/>
<evidence type="ECO:0000313" key="14">
    <source>
        <dbReference type="EMBL" id="PIS55653.1"/>
    </source>
</evidence>
<evidence type="ECO:0000256" key="1">
    <source>
        <dbReference type="ARBA" id="ARBA00004477"/>
    </source>
</evidence>
<dbReference type="STRING" id="498019.A0A2H0ZQ15"/>
<evidence type="ECO:0000313" key="13">
    <source>
        <dbReference type="EMBL" id="KAK8441911.1"/>
    </source>
</evidence>
<feature type="transmembrane region" description="Helical" evidence="11">
    <location>
        <begin position="147"/>
        <end position="170"/>
    </location>
</feature>
<evidence type="ECO:0000256" key="9">
    <source>
        <dbReference type="ARBA" id="ARBA00047280"/>
    </source>
</evidence>
<keyword evidence="3" id="KW-0645">Protease</keyword>
<feature type="transmembrane region" description="Helical" evidence="11">
    <location>
        <begin position="252"/>
        <end position="270"/>
    </location>
</feature>
<keyword evidence="7 11" id="KW-1133">Transmembrane helix</keyword>
<dbReference type="InterPro" id="IPR039731">
    <property type="entry name" value="Rce1"/>
</dbReference>
<dbReference type="Proteomes" id="UP000230249">
    <property type="component" value="Unassembled WGS sequence"/>
</dbReference>
<dbReference type="GO" id="GO:0071586">
    <property type="term" value="P:CAAX-box protein processing"/>
    <property type="evidence" value="ECO:0007669"/>
    <property type="project" value="InterPro"/>
</dbReference>
<keyword evidence="8 11" id="KW-0472">Membrane</keyword>
<dbReference type="EMBL" id="PEKT02000004">
    <property type="protein sequence ID" value="PIS55653.1"/>
    <property type="molecule type" value="Genomic_DNA"/>
</dbReference>
<evidence type="ECO:0000256" key="10">
    <source>
        <dbReference type="ARBA" id="ARBA00049729"/>
    </source>
</evidence>
<comment type="similarity">
    <text evidence="2">Belongs to the peptidase U48 family.</text>
</comment>
<reference evidence="14 15" key="1">
    <citation type="journal article" date="2017" name="Clin. Infect. Dis.">
        <title>Simultaneous emergence of multidrug-resistant Candida auris on 3 continents confirmed by whole-genome sequencing and epidemiological analyses.</title>
        <authorList>
            <person name="Lockhart S.R."/>
            <person name="Etienne K.A."/>
            <person name="Vallabhaneni S."/>
            <person name="Farooqi J."/>
            <person name="Chowdhary A."/>
            <person name="Govender N.P."/>
            <person name="Colombo A.L."/>
            <person name="Calvo B."/>
            <person name="Cuomo C.A."/>
            <person name="Desjardins C.A."/>
            <person name="Berkow E.L."/>
            <person name="Castanheira M."/>
            <person name="Magobo R.E."/>
            <person name="Jabeen K."/>
            <person name="Asghar R.J."/>
            <person name="Meis J.F."/>
            <person name="Jackson B."/>
            <person name="Chiller T."/>
            <person name="Litvintseva A.P."/>
        </authorList>
    </citation>
    <scope>NUCLEOTIDE SEQUENCE [LARGE SCALE GENOMIC DNA]</scope>
    <source>
        <strain evidence="14 15">B8441</strain>
    </source>
</reference>
<keyword evidence="15" id="KW-1185">Reference proteome</keyword>
<evidence type="ECO:0000256" key="3">
    <source>
        <dbReference type="ARBA" id="ARBA00022670"/>
    </source>
</evidence>
<evidence type="ECO:0000313" key="15">
    <source>
        <dbReference type="Proteomes" id="UP000230249"/>
    </source>
</evidence>
<organism evidence="14">
    <name type="scientific">Candidozyma auris</name>
    <name type="common">Yeast</name>
    <name type="synonym">Candida auris</name>
    <dbReference type="NCBI Taxonomy" id="498019"/>
    <lineage>
        <taxon>Eukaryota</taxon>
        <taxon>Fungi</taxon>
        <taxon>Dikarya</taxon>
        <taxon>Ascomycota</taxon>
        <taxon>Saccharomycotina</taxon>
        <taxon>Pichiomycetes</taxon>
        <taxon>Metschnikowiaceae</taxon>
        <taxon>Candidozyma</taxon>
    </lineage>
</organism>
<accession>A0A510P6R4</accession>
<dbReference type="EMBL" id="PEKT03000001">
    <property type="protein sequence ID" value="KAK8441911.1"/>
    <property type="molecule type" value="Genomic_DNA"/>
</dbReference>
<proteinExistence type="inferred from homology"/>
<evidence type="ECO:0000256" key="4">
    <source>
        <dbReference type="ARBA" id="ARBA00022692"/>
    </source>
</evidence>
<reference evidence="14" key="2">
    <citation type="submission" date="2017-11" db="EMBL/GenBank/DDBJ databases">
        <title>Candida auris genome assembly and annotation.</title>
        <authorList>
            <person name="Munoz J.F."/>
            <person name="Gade L.G."/>
            <person name="Chow N.A."/>
            <person name="Litvintseva A.P."/>
            <person name="Loparev V.N."/>
            <person name="Cuomo C.A."/>
        </authorList>
    </citation>
    <scope>NUCLEOTIDE SEQUENCE</scope>
    <source>
        <strain evidence="14">B8441</strain>
    </source>
</reference>
<comment type="caution">
    <text evidence="14">The sequence shown here is derived from an EMBL/GenBank/DDBJ whole genome shotgun (WGS) entry which is preliminary data.</text>
</comment>
<evidence type="ECO:0000256" key="5">
    <source>
        <dbReference type="ARBA" id="ARBA00022801"/>
    </source>
</evidence>
<dbReference type="GO" id="GO:0005789">
    <property type="term" value="C:endoplasmic reticulum membrane"/>
    <property type="evidence" value="ECO:0007669"/>
    <property type="project" value="UniProtKB-SubCell"/>
</dbReference>
<dbReference type="Pfam" id="PF02517">
    <property type="entry name" value="Rce1-like"/>
    <property type="match status" value="1"/>
</dbReference>
<comment type="catalytic activity">
    <reaction evidence="9">
        <text>Hydrolyzes the peptide bond -P2-(S-farnesyl or geranylgeranyl)C-P1'-P2'-P3'-COOH where P1' and P2' are amino acids with aliphatic sidechains and P3' is any C-terminal residue.</text>
        <dbReference type="EC" id="3.4.26.1"/>
    </reaction>
</comment>
<evidence type="ECO:0000256" key="6">
    <source>
        <dbReference type="ARBA" id="ARBA00022824"/>
    </source>
</evidence>
<sequence length="271" mass="30967">MLLPLALSSAISYSYVASIKVAEPSHIKNLHRDDRAVIEYRLRRVTELCFALMVAVPILVTYVLRYYPTLQQSIRQLGIVPGFTNTYNWKYDLWNILLCFGKMCILYCGPLVTYMLSSPSIVQDMKEEYASLWGFRDHLFAPVTEELIYRALILCILQPVVSSTWALTVYTPMLFGLAHLHHGWSLYKQGTSLVTVLFTAAFQFLYTTVFGILANRVYLESGNNLWCAIVTHSTCNLGGFPSFEIRKTHARFFYVYLGLLVLGLTIFVKII</sequence>
<keyword evidence="4 11" id="KW-0812">Transmembrane</keyword>
<evidence type="ECO:0000256" key="2">
    <source>
        <dbReference type="ARBA" id="ARBA00006897"/>
    </source>
</evidence>
<feature type="transmembrane region" description="Helical" evidence="11">
    <location>
        <begin position="48"/>
        <end position="67"/>
    </location>
</feature>
<dbReference type="EC" id="3.4.26.1" evidence="10"/>
<evidence type="ECO:0000259" key="12">
    <source>
        <dbReference type="Pfam" id="PF02517"/>
    </source>
</evidence>
<feature type="domain" description="CAAX prenyl protease 2/Lysostaphin resistance protein A-like" evidence="12">
    <location>
        <begin position="132"/>
        <end position="237"/>
    </location>
</feature>
<dbReference type="OMA" id="IMACLLP"/>
<dbReference type="VEuPathDB" id="FungiDB:CJJ07_002728"/>
<evidence type="ECO:0000256" key="11">
    <source>
        <dbReference type="SAM" id="Phobius"/>
    </source>
</evidence>
<keyword evidence="6" id="KW-0256">Endoplasmic reticulum</keyword>
<accession>A0A2H0ZQ15</accession>
<reference evidence="13 15" key="3">
    <citation type="journal article" date="2018" name="Nat. Commun.">
        <title>Genomic insights into multidrug-resistance, mating and virulence in Candida auris and related emerging species.</title>
        <authorList>
            <person name="Munoz J.F."/>
            <person name="Gade L."/>
            <person name="Chow N.A."/>
            <person name="Loparev V.N."/>
            <person name="Juieng P."/>
            <person name="Berkow E.L."/>
            <person name="Farrer R.A."/>
            <person name="Litvintseva A.P."/>
            <person name="Cuomo C.A."/>
        </authorList>
    </citation>
    <scope>GENOME REANNOTATION</scope>
    <source>
        <strain evidence="13 15">B8441</strain>
    </source>
</reference>
<feature type="transmembrane region" description="Helical" evidence="11">
    <location>
        <begin position="93"/>
        <end position="116"/>
    </location>
</feature>
<dbReference type="PANTHER" id="PTHR13046:SF0">
    <property type="entry name" value="CAAX PRENYL PROTEASE 2"/>
    <property type="match status" value="1"/>
</dbReference>
<dbReference type="InterPro" id="IPR003675">
    <property type="entry name" value="Rce1/LyrA-like_dom"/>
</dbReference>
<reference evidence="13" key="4">
    <citation type="submission" date="2024-03" db="EMBL/GenBank/DDBJ databases">
        <title>Improved genome assembly of Candida auris strain B8441 and annotation of B11205.</title>
        <authorList>
            <person name="Cauldron N.C."/>
            <person name="Shea T."/>
            <person name="Cuomo C.A."/>
        </authorList>
    </citation>
    <scope>NUCLEOTIDE SEQUENCE</scope>
    <source>
        <strain evidence="13">B8441</strain>
    </source>
</reference>
<comment type="subcellular location">
    <subcellularLocation>
        <location evidence="1">Endoplasmic reticulum membrane</location>
        <topology evidence="1">Multi-pass membrane protein</topology>
    </subcellularLocation>
</comment>
<dbReference type="PANTHER" id="PTHR13046">
    <property type="entry name" value="PROTEASE U48 CAAX PRENYL PROTEASE RCE1"/>
    <property type="match status" value="1"/>
</dbReference>
<feature type="transmembrane region" description="Helical" evidence="11">
    <location>
        <begin position="190"/>
        <end position="214"/>
    </location>
</feature>
<evidence type="ECO:0000256" key="8">
    <source>
        <dbReference type="ARBA" id="ARBA00023136"/>
    </source>
</evidence>
<name>A0A2H0ZQ15_CANAR</name>
<evidence type="ECO:0000256" key="7">
    <source>
        <dbReference type="ARBA" id="ARBA00022989"/>
    </source>
</evidence>
<keyword evidence="5" id="KW-0378">Hydrolase</keyword>